<evidence type="ECO:0008006" key="3">
    <source>
        <dbReference type="Google" id="ProtNLM"/>
    </source>
</evidence>
<organism evidence="1 2">
    <name type="scientific">Fontibacter flavus</name>
    <dbReference type="NCBI Taxonomy" id="654838"/>
    <lineage>
        <taxon>Bacteria</taxon>
        <taxon>Pseudomonadati</taxon>
        <taxon>Bacteroidota</taxon>
        <taxon>Cytophagia</taxon>
        <taxon>Cytophagales</taxon>
        <taxon>Cyclobacteriaceae</taxon>
        <taxon>Fontibacter</taxon>
    </lineage>
</organism>
<gene>
    <name evidence="1" type="ORF">ACFFIP_12565</name>
</gene>
<keyword evidence="2" id="KW-1185">Reference proteome</keyword>
<proteinExistence type="predicted"/>
<name>A0ABV6FUG6_9BACT</name>
<dbReference type="EMBL" id="JBHLWI010000035">
    <property type="protein sequence ID" value="MFC0263516.1"/>
    <property type="molecule type" value="Genomic_DNA"/>
</dbReference>
<accession>A0ABV6FUG6</accession>
<dbReference type="RefSeq" id="WP_382388002.1">
    <property type="nucleotide sequence ID" value="NZ_JBHLWI010000035.1"/>
</dbReference>
<reference evidence="1 2" key="1">
    <citation type="submission" date="2024-09" db="EMBL/GenBank/DDBJ databases">
        <authorList>
            <person name="Sun Q."/>
            <person name="Mori K."/>
        </authorList>
    </citation>
    <scope>NUCLEOTIDE SEQUENCE [LARGE SCALE GENOMIC DNA]</scope>
    <source>
        <strain evidence="1 2">CCM 7650</strain>
    </source>
</reference>
<evidence type="ECO:0000313" key="1">
    <source>
        <dbReference type="EMBL" id="MFC0263516.1"/>
    </source>
</evidence>
<evidence type="ECO:0000313" key="2">
    <source>
        <dbReference type="Proteomes" id="UP001589797"/>
    </source>
</evidence>
<protein>
    <recommendedName>
        <fullName evidence="3">DUF3037 domain-containing protein</fullName>
    </recommendedName>
</protein>
<dbReference type="Proteomes" id="UP001589797">
    <property type="component" value="Unassembled WGS sequence"/>
</dbReference>
<comment type="caution">
    <text evidence="1">The sequence shown here is derived from an EMBL/GenBank/DDBJ whole genome shotgun (WGS) entry which is preliminary data.</text>
</comment>
<sequence length="290" mass="33893">MTVNLFYSVLKYRHGLVLGESLNAGILFYDLYSDKFSFESGDLKRISSSYPGLKAKKLSKYTEVLKENIKKSNQSNIFKFEIDKLQEFISKEILYSDAAGLSFDPIETVPVLKNNDIEKTIKYLKQLFLIDLNAPIGPKRKRNEEYIISEVFQLLKKKSPEILNKVERSHKIQTPLIEFIFDFFWKSDSNHFTKALSFDLESHINIQNKALQIYGALEQIEVTFKNQFGPFEIDFLVAKPSDKNQFKEFDKAIKIIESSRISSNFSFEDEWYRYVDLIIETADEIDHIKQ</sequence>